<dbReference type="SMART" id="SM00185">
    <property type="entry name" value="ARM"/>
    <property type="match status" value="3"/>
</dbReference>
<comment type="caution">
    <text evidence="5">The sequence shown here is derived from an EMBL/GenBank/DDBJ whole genome shotgun (WGS) entry which is preliminary data.</text>
</comment>
<evidence type="ECO:0000256" key="2">
    <source>
        <dbReference type="ARBA" id="ARBA00022448"/>
    </source>
</evidence>
<evidence type="ECO:0000256" key="3">
    <source>
        <dbReference type="ARBA" id="ARBA00022927"/>
    </source>
</evidence>
<evidence type="ECO:0000256" key="4">
    <source>
        <dbReference type="SAM" id="MobiDB-lite"/>
    </source>
</evidence>
<dbReference type="InterPro" id="IPR011989">
    <property type="entry name" value="ARM-like"/>
</dbReference>
<comment type="similarity">
    <text evidence="1">Belongs to the importin alpha family.</text>
</comment>
<feature type="region of interest" description="Disordered" evidence="4">
    <location>
        <begin position="415"/>
        <end position="434"/>
    </location>
</feature>
<keyword evidence="3" id="KW-0653">Protein transport</keyword>
<dbReference type="AlphaFoldDB" id="A0A5J4VGP8"/>
<dbReference type="PANTHER" id="PTHR23316">
    <property type="entry name" value="IMPORTIN ALPHA"/>
    <property type="match status" value="1"/>
</dbReference>
<evidence type="ECO:0000313" key="6">
    <source>
        <dbReference type="Proteomes" id="UP000324800"/>
    </source>
</evidence>
<feature type="compositionally biased region" description="Acidic residues" evidence="4">
    <location>
        <begin position="425"/>
        <end position="434"/>
    </location>
</feature>
<protein>
    <submittedName>
        <fullName evidence="5">Uncharacterized protein</fullName>
    </submittedName>
</protein>
<dbReference type="EMBL" id="SNRW01007172">
    <property type="protein sequence ID" value="KAA6381712.1"/>
    <property type="molecule type" value="Genomic_DNA"/>
</dbReference>
<dbReference type="GO" id="GO:0015031">
    <property type="term" value="P:protein transport"/>
    <property type="evidence" value="ECO:0007669"/>
    <property type="project" value="UniProtKB-KW"/>
</dbReference>
<dbReference type="InterPro" id="IPR016024">
    <property type="entry name" value="ARM-type_fold"/>
</dbReference>
<evidence type="ECO:0000313" key="5">
    <source>
        <dbReference type="EMBL" id="KAA6381712.1"/>
    </source>
</evidence>
<proteinExistence type="inferred from homology"/>
<evidence type="ECO:0000256" key="1">
    <source>
        <dbReference type="ARBA" id="ARBA00010394"/>
    </source>
</evidence>
<dbReference type="InterPro" id="IPR000225">
    <property type="entry name" value="Armadillo"/>
</dbReference>
<organism evidence="5 6">
    <name type="scientific">Streblomastix strix</name>
    <dbReference type="NCBI Taxonomy" id="222440"/>
    <lineage>
        <taxon>Eukaryota</taxon>
        <taxon>Metamonada</taxon>
        <taxon>Preaxostyla</taxon>
        <taxon>Oxymonadida</taxon>
        <taxon>Streblomastigidae</taxon>
        <taxon>Streblomastix</taxon>
    </lineage>
</organism>
<dbReference type="Gene3D" id="1.25.10.10">
    <property type="entry name" value="Leucine-rich Repeat Variant"/>
    <property type="match status" value="1"/>
</dbReference>
<gene>
    <name evidence="5" type="ORF">EZS28_022764</name>
</gene>
<dbReference type="Proteomes" id="UP000324800">
    <property type="component" value="Unassembled WGS sequence"/>
</dbReference>
<keyword evidence="2" id="KW-0813">Transport</keyword>
<sequence length="568" mass="64051">MFISEVNDKTHAGDVAYSGIIPEFKVLLNSPNLNVVEQSLCLISSIAGAGKEEQAILHLQKENLINQIYTILTYQSQKTYVISLAAKAIGNFFNGIEDPVIGQFIPVLFNLVHESGDIDVITESLHSLALLYRSPISITQPYTTPDRIQQLLNVVQQSISDETAIDVFNILLSLSMDDSMIQIIIDMGGFQIMHAYLQGSRKQEILRNILHAMSNIAASIPDHIQRMITDGLVSTLLTQIVSQQGELQRDISKNDDEGTNNDVFAQQWLSSRVLKDAAWIIHNLVHQKNPLVFLMLCGEGLASVLSRLLQLSMNANVDILYTVLDTITKMFLWAEQFDLVDQTSQTQLMNQLQVFQQLQEYSGRELSSQQAKEQEFSMGEFADNQMFESPVKQQSSSSSNSEGIYQFQSPMHMLQAPPARQHQSDEEEDDDDEIQDSYQTLFHQLVVPGPRYIQFFQDLLTTKSVPIMSSGQVNCVLVPQYDQKDMKIKKRGPLEAKLIVQLCEAHADNLMCELQGHSNKKISNDAITLYNNYLSADDDEDTDFLEFEGQADQFFPEVHPQPNIQFSS</sequence>
<name>A0A5J4VGP8_9EUKA</name>
<reference evidence="5 6" key="1">
    <citation type="submission" date="2019-03" db="EMBL/GenBank/DDBJ databases">
        <title>Single cell metagenomics reveals metabolic interactions within the superorganism composed of flagellate Streblomastix strix and complex community of Bacteroidetes bacteria on its surface.</title>
        <authorList>
            <person name="Treitli S.C."/>
            <person name="Kolisko M."/>
            <person name="Husnik F."/>
            <person name="Keeling P."/>
            <person name="Hampl V."/>
        </authorList>
    </citation>
    <scope>NUCLEOTIDE SEQUENCE [LARGE SCALE GENOMIC DNA]</scope>
    <source>
        <strain evidence="5">ST1C</strain>
    </source>
</reference>
<accession>A0A5J4VGP8</accession>
<dbReference type="SUPFAM" id="SSF48371">
    <property type="entry name" value="ARM repeat"/>
    <property type="match status" value="1"/>
</dbReference>